<dbReference type="InterPro" id="IPR036961">
    <property type="entry name" value="Kinesin_motor_dom_sf"/>
</dbReference>
<comment type="similarity">
    <text evidence="10">Belongs to the peptidase S8 family.</text>
</comment>
<keyword evidence="7 11" id="KW-0175">Coiled coil</keyword>
<dbReference type="FunFam" id="3.40.850.10:FF:000014">
    <property type="entry name" value="Kinesin-like protein KIN-7G"/>
    <property type="match status" value="1"/>
</dbReference>
<dbReference type="PROSITE" id="PS00136">
    <property type="entry name" value="SUBTILASE_ASP"/>
    <property type="match status" value="1"/>
</dbReference>
<feature type="active site" description="Charge relay system" evidence="10">
    <location>
        <position position="1007"/>
    </location>
</feature>
<feature type="region of interest" description="Disordered" evidence="12">
    <location>
        <begin position="945"/>
        <end position="982"/>
    </location>
</feature>
<keyword evidence="15" id="KW-1185">Reference proteome</keyword>
<protein>
    <submittedName>
        <fullName evidence="14">Kinesin-related 11</fullName>
    </submittedName>
</protein>
<dbReference type="InterPro" id="IPR036852">
    <property type="entry name" value="Peptidase_S8/S53_dom_sf"/>
</dbReference>
<dbReference type="InterPro" id="IPR000209">
    <property type="entry name" value="Peptidase_S8/S53_dom"/>
</dbReference>
<dbReference type="InterPro" id="IPR034204">
    <property type="entry name" value="PfSUB1-like_cat_dom"/>
</dbReference>
<dbReference type="Gene3D" id="3.40.850.10">
    <property type="entry name" value="Kinesin motor domain"/>
    <property type="match status" value="1"/>
</dbReference>
<feature type="compositionally biased region" description="Low complexity" evidence="12">
    <location>
        <begin position="945"/>
        <end position="955"/>
    </location>
</feature>
<keyword evidence="8 9" id="KW-0505">Motor protein</keyword>
<evidence type="ECO:0000256" key="12">
    <source>
        <dbReference type="SAM" id="MobiDB-lite"/>
    </source>
</evidence>
<evidence type="ECO:0000256" key="4">
    <source>
        <dbReference type="ARBA" id="ARBA00022801"/>
    </source>
</evidence>
<dbReference type="STRING" id="554055.A0A2P6V877"/>
<dbReference type="EMBL" id="LHPF02000021">
    <property type="protein sequence ID" value="PSC70283.1"/>
    <property type="molecule type" value="Genomic_DNA"/>
</dbReference>
<evidence type="ECO:0000256" key="11">
    <source>
        <dbReference type="SAM" id="Coils"/>
    </source>
</evidence>
<dbReference type="PANTHER" id="PTHR47968">
    <property type="entry name" value="CENTROMERE PROTEIN E"/>
    <property type="match status" value="1"/>
</dbReference>
<keyword evidence="2 10" id="KW-0645">Protease</keyword>
<accession>A0A2P6V877</accession>
<dbReference type="Gene3D" id="3.40.50.200">
    <property type="entry name" value="Peptidase S8/S53 domain"/>
    <property type="match status" value="1"/>
</dbReference>
<dbReference type="SUPFAM" id="SSF52540">
    <property type="entry name" value="P-loop containing nucleoside triphosphate hydrolases"/>
    <property type="match status" value="1"/>
</dbReference>
<dbReference type="CDD" id="cd01374">
    <property type="entry name" value="KISc_CENP_E"/>
    <property type="match status" value="1"/>
</dbReference>
<dbReference type="Pfam" id="PF00225">
    <property type="entry name" value="Kinesin"/>
    <property type="match status" value="1"/>
</dbReference>
<dbReference type="GO" id="GO:0006508">
    <property type="term" value="P:proteolysis"/>
    <property type="evidence" value="ECO:0007669"/>
    <property type="project" value="UniProtKB-KW"/>
</dbReference>
<feature type="coiled-coil region" evidence="11">
    <location>
        <begin position="687"/>
        <end position="731"/>
    </location>
</feature>
<dbReference type="GO" id="GO:0007018">
    <property type="term" value="P:microtubule-based movement"/>
    <property type="evidence" value="ECO:0007669"/>
    <property type="project" value="InterPro"/>
</dbReference>
<evidence type="ECO:0000256" key="10">
    <source>
        <dbReference type="PROSITE-ProRule" id="PRU01240"/>
    </source>
</evidence>
<dbReference type="PANTHER" id="PTHR47968:SF33">
    <property type="entry name" value="KINESIN-LIKE PROTEIN KIN-7C, MITOCHONDRIAL ISOFORM X1"/>
    <property type="match status" value="1"/>
</dbReference>
<comment type="caution">
    <text evidence="14">The sequence shown here is derived from an EMBL/GenBank/DDBJ whole genome shotgun (WGS) entry which is preliminary data.</text>
</comment>
<dbReference type="InterPro" id="IPR027417">
    <property type="entry name" value="P-loop_NTPase"/>
</dbReference>
<evidence type="ECO:0000313" key="15">
    <source>
        <dbReference type="Proteomes" id="UP000239649"/>
    </source>
</evidence>
<dbReference type="InterPro" id="IPR023827">
    <property type="entry name" value="Peptidase_S8_Asp-AS"/>
</dbReference>
<evidence type="ECO:0000256" key="2">
    <source>
        <dbReference type="ARBA" id="ARBA00022670"/>
    </source>
</evidence>
<dbReference type="GO" id="GO:0005524">
    <property type="term" value="F:ATP binding"/>
    <property type="evidence" value="ECO:0007669"/>
    <property type="project" value="UniProtKB-UniRule"/>
</dbReference>
<evidence type="ECO:0000256" key="5">
    <source>
        <dbReference type="ARBA" id="ARBA00022825"/>
    </source>
</evidence>
<evidence type="ECO:0000256" key="3">
    <source>
        <dbReference type="ARBA" id="ARBA00022741"/>
    </source>
</evidence>
<dbReference type="InterPro" id="IPR022398">
    <property type="entry name" value="Peptidase_S8_His-AS"/>
</dbReference>
<name>A0A2P6V877_9CHLO</name>
<feature type="active site" description="Charge relay system" evidence="10">
    <location>
        <position position="1212"/>
    </location>
</feature>
<keyword evidence="6 9" id="KW-0067">ATP-binding</keyword>
<proteinExistence type="inferred from homology"/>
<keyword evidence="3 9" id="KW-0547">Nucleotide-binding</keyword>
<evidence type="ECO:0000259" key="13">
    <source>
        <dbReference type="PROSITE" id="PS50067"/>
    </source>
</evidence>
<comment type="similarity">
    <text evidence="1">Belongs to the TRAFAC class myosin-kinesin ATPase superfamily. Kinesin family. KIN-7 subfamily.</text>
</comment>
<dbReference type="InterPro" id="IPR001752">
    <property type="entry name" value="Kinesin_motor_dom"/>
</dbReference>
<dbReference type="SUPFAM" id="SSF52743">
    <property type="entry name" value="Subtilisin-like"/>
    <property type="match status" value="1"/>
</dbReference>
<organism evidence="14 15">
    <name type="scientific">Micractinium conductrix</name>
    <dbReference type="NCBI Taxonomy" id="554055"/>
    <lineage>
        <taxon>Eukaryota</taxon>
        <taxon>Viridiplantae</taxon>
        <taxon>Chlorophyta</taxon>
        <taxon>core chlorophytes</taxon>
        <taxon>Trebouxiophyceae</taxon>
        <taxon>Chlorellales</taxon>
        <taxon>Chlorellaceae</taxon>
        <taxon>Chlorella clade</taxon>
        <taxon>Micractinium</taxon>
    </lineage>
</organism>
<dbReference type="Proteomes" id="UP000239649">
    <property type="component" value="Unassembled WGS sequence"/>
</dbReference>
<dbReference type="InterPro" id="IPR027640">
    <property type="entry name" value="Kinesin-like_fam"/>
</dbReference>
<dbReference type="Pfam" id="PF00082">
    <property type="entry name" value="Peptidase_S8"/>
    <property type="match status" value="1"/>
</dbReference>
<feature type="compositionally biased region" description="Pro residues" evidence="12">
    <location>
        <begin position="956"/>
        <end position="973"/>
    </location>
</feature>
<evidence type="ECO:0000256" key="1">
    <source>
        <dbReference type="ARBA" id="ARBA00007310"/>
    </source>
</evidence>
<evidence type="ECO:0000256" key="8">
    <source>
        <dbReference type="ARBA" id="ARBA00023175"/>
    </source>
</evidence>
<dbReference type="PROSITE" id="PS51892">
    <property type="entry name" value="SUBTILASE"/>
    <property type="match status" value="1"/>
</dbReference>
<evidence type="ECO:0000256" key="6">
    <source>
        <dbReference type="ARBA" id="ARBA00022840"/>
    </source>
</evidence>
<evidence type="ECO:0000313" key="14">
    <source>
        <dbReference type="EMBL" id="PSC70283.1"/>
    </source>
</evidence>
<feature type="active site" description="Charge relay system" evidence="10">
    <location>
        <position position="1043"/>
    </location>
</feature>
<feature type="region of interest" description="Disordered" evidence="12">
    <location>
        <begin position="551"/>
        <end position="570"/>
    </location>
</feature>
<dbReference type="PROSITE" id="PS50067">
    <property type="entry name" value="KINESIN_MOTOR_2"/>
    <property type="match status" value="1"/>
</dbReference>
<evidence type="ECO:0000256" key="9">
    <source>
        <dbReference type="PROSITE-ProRule" id="PRU00283"/>
    </source>
</evidence>
<dbReference type="GO" id="GO:0003777">
    <property type="term" value="F:microtubule motor activity"/>
    <property type="evidence" value="ECO:0007669"/>
    <property type="project" value="InterPro"/>
</dbReference>
<dbReference type="GO" id="GO:0008017">
    <property type="term" value="F:microtubule binding"/>
    <property type="evidence" value="ECO:0007669"/>
    <property type="project" value="InterPro"/>
</dbReference>
<feature type="binding site" evidence="9">
    <location>
        <begin position="96"/>
        <end position="103"/>
    </location>
    <ligand>
        <name>ATP</name>
        <dbReference type="ChEBI" id="CHEBI:30616"/>
    </ligand>
</feature>
<dbReference type="InterPro" id="IPR023828">
    <property type="entry name" value="Peptidase_S8_Ser-AS"/>
</dbReference>
<dbReference type="CDD" id="cd07473">
    <property type="entry name" value="Peptidases_S8_Subtilisin_like"/>
    <property type="match status" value="1"/>
</dbReference>
<dbReference type="GO" id="GO:0004252">
    <property type="term" value="F:serine-type endopeptidase activity"/>
    <property type="evidence" value="ECO:0007669"/>
    <property type="project" value="UniProtKB-UniRule"/>
</dbReference>
<dbReference type="OrthoDB" id="3176171at2759"/>
<dbReference type="PROSITE" id="PS00138">
    <property type="entry name" value="SUBTILASE_SER"/>
    <property type="match status" value="1"/>
</dbReference>
<keyword evidence="5 10" id="KW-0720">Serine protease</keyword>
<gene>
    <name evidence="14" type="ORF">C2E20_6325</name>
</gene>
<feature type="domain" description="Kinesin motor" evidence="13">
    <location>
        <begin position="15"/>
        <end position="343"/>
    </location>
</feature>
<reference evidence="14 15" key="1">
    <citation type="journal article" date="2018" name="Plant J.">
        <title>Genome sequences of Chlorella sorokiniana UTEX 1602 and Micractinium conductrix SAG 241.80: implications to maltose excretion by a green alga.</title>
        <authorList>
            <person name="Arriola M.B."/>
            <person name="Velmurugan N."/>
            <person name="Zhang Y."/>
            <person name="Plunkett M.H."/>
            <person name="Hondzo H."/>
            <person name="Barney B.M."/>
        </authorList>
    </citation>
    <scope>NUCLEOTIDE SEQUENCE [LARGE SCALE GENOMIC DNA]</scope>
    <source>
        <strain evidence="14 15">SAG 241.80</strain>
    </source>
</reference>
<sequence>MTQHMTYDGAGEKNKVCVAVRFRPLSDKERSRGDHEVWECSGNAVGILEDVGLKVKFLYDHVFSPNTENREVYKTVASPIVQSALDGINGTVFAYGVTSSGKTHTMMGSDSEPGMVPHAISEVFRLIQRTSGKEFLLRMSMMEIYNEVLNDLLDASRTNLKLREDTRKGGGITIDGIREETLVSAEHALQVIAMGNEQRKTSATAFNEGSSRSHTIIRITIEASDRADGMTDPNLRLGRTLSYLNLIDLAGSESAKAEISRSHRMEGSFINKSLLTLGTVIHKLSDGKAVHIPFRDSKLTRLLQASLTGSGARIAVICTITPASTQAEETHNTLKFASRAKRIEVSVARNEIMDQSSLIARYQQEIQLLKGQLDMVMRERGGLPLHDPLHPEVRTLRERLEEEHQALLARERDKIVLEDRIVRLTQCILHGAAAATQLERRLRAPYGEQAAAAALLAAEGNAAAAAASAAAGSTVPAAGVAAHPPMADVATTVKGVRSAGALFPGAELEALSNARGISEAMETEADLLRRQVNVLAAELAERDRMLQTIHSMRGGGRGRGSVRTGGEDGGEDDVAMQVMLADREFMQTQLEAQNEHSEKLALALERMRRKLAAATGVEAETIDYGLDVDPEVDGEDYAELAEAVRPLRHGYDHVLAEKVLKMEEKVMLVLEAIRIKEEQLSDQRHVLETLTGLEDQVQGQLKDLEGENRNLRQELERLDAQNNNLQGYNLDYMSNEDLGELIGSLTQAVERVRITVQLRRLASKKGGSGAQSFNLSMDAGSTGGMTREAMRRALEELQSNGLLIKLRTGQLLVAPADTAAERAVATGAGPQLDAQLSLRGLSPARVNAADASVESTLEALNARDDVEFAQEDHPVVPQLTPNDALWGQQWGMRAVGAEAAWDLSVGGLAVPAGAAAAAAVRGAAASLEAAPAPAPATARSLAAAHAPAPALAPAHAPAPAPAHPPPSPTPTLTPAPTALPTQTPLEKASLPVNATGSAGLVTVCVVDSGIDSSHPQLAGSMHPLPGLNMVANDTSGDGDGLGHGTHIAGVIAAAGNDGGQVAGLAWGAAAGSLVRLLPCKFISEQGFGYTSGAVACIDFCLASGADVISASWSAGSEPNPALEEAVRRTASAGVLFVAAAGNQGFDLREVPTWPAAYSLAHRNVLTVGASALRGEWSDYSSWGPGAVHLSAPGASVLSTWPGGFTEYSSGTSMAAPFVSGAAALLMAATGRRVTPLKARRLLLATAEPLESHRGRCSSGGRLRGHLHHSPVSICAPQVRARPQRETMALALGHLLPSSATFQQRVSNGRAGRRALVVRAAKPAGPGKKRLDNTGYIVDNSNSGNIFAVMPKQLYTSSPTSDRAARQGLGGTQGLLLLAGVIGVVGLATLGVASNGGDTLQSVASTADSLDSLSAIAARLSASL</sequence>
<keyword evidence="4 10" id="KW-0378">Hydrolase</keyword>
<evidence type="ECO:0000256" key="7">
    <source>
        <dbReference type="ARBA" id="ARBA00023054"/>
    </source>
</evidence>
<dbReference type="SMART" id="SM00129">
    <property type="entry name" value="KISc"/>
    <property type="match status" value="1"/>
</dbReference>
<dbReference type="PRINTS" id="PR00380">
    <property type="entry name" value="KINESINHEAVY"/>
</dbReference>
<dbReference type="PROSITE" id="PS00137">
    <property type="entry name" value="SUBTILASE_HIS"/>
    <property type="match status" value="1"/>
</dbReference>